<keyword evidence="8" id="KW-0175">Coiled coil</keyword>
<name>A0A6H5H815_9HEMI</name>
<dbReference type="PROSITE" id="PS50102">
    <property type="entry name" value="RRM"/>
    <property type="match status" value="1"/>
</dbReference>
<evidence type="ECO:0000256" key="4">
    <source>
        <dbReference type="ARBA" id="ARBA00022833"/>
    </source>
</evidence>
<dbReference type="PROSITE" id="PS50103">
    <property type="entry name" value="ZF_C3H1"/>
    <property type="match status" value="1"/>
</dbReference>
<dbReference type="InterPro" id="IPR035979">
    <property type="entry name" value="RBD_domain_sf"/>
</dbReference>
<evidence type="ECO:0000256" key="6">
    <source>
        <dbReference type="PROSITE-ProRule" id="PRU00176"/>
    </source>
</evidence>
<evidence type="ECO:0008006" key="14">
    <source>
        <dbReference type="Google" id="ProtNLM"/>
    </source>
</evidence>
<evidence type="ECO:0000259" key="11">
    <source>
        <dbReference type="PROSITE" id="PS50103"/>
    </source>
</evidence>
<organism evidence="12 13">
    <name type="scientific">Nesidiocoris tenuis</name>
    <dbReference type="NCBI Taxonomy" id="355587"/>
    <lineage>
        <taxon>Eukaryota</taxon>
        <taxon>Metazoa</taxon>
        <taxon>Ecdysozoa</taxon>
        <taxon>Arthropoda</taxon>
        <taxon>Hexapoda</taxon>
        <taxon>Insecta</taxon>
        <taxon>Pterygota</taxon>
        <taxon>Neoptera</taxon>
        <taxon>Paraneoptera</taxon>
        <taxon>Hemiptera</taxon>
        <taxon>Heteroptera</taxon>
        <taxon>Panheteroptera</taxon>
        <taxon>Cimicomorpha</taxon>
        <taxon>Miridae</taxon>
        <taxon>Dicyphina</taxon>
        <taxon>Nesidiocoris</taxon>
    </lineage>
</organism>
<evidence type="ECO:0000256" key="3">
    <source>
        <dbReference type="ARBA" id="ARBA00022771"/>
    </source>
</evidence>
<dbReference type="GO" id="GO:0089701">
    <property type="term" value="C:U2AF complex"/>
    <property type="evidence" value="ECO:0007669"/>
    <property type="project" value="InterPro"/>
</dbReference>
<protein>
    <recommendedName>
        <fullName evidence="14">C3H1-type domain-containing protein</fullName>
    </recommendedName>
</protein>
<dbReference type="Pfam" id="PF00076">
    <property type="entry name" value="RRM_1"/>
    <property type="match status" value="1"/>
</dbReference>
<keyword evidence="3 7" id="KW-0863">Zinc-finger</keyword>
<feature type="compositionally biased region" description="Basic and acidic residues" evidence="9">
    <location>
        <begin position="374"/>
        <end position="398"/>
    </location>
</feature>
<dbReference type="SMART" id="SM00360">
    <property type="entry name" value="RRM"/>
    <property type="match status" value="1"/>
</dbReference>
<evidence type="ECO:0000259" key="10">
    <source>
        <dbReference type="PROSITE" id="PS50102"/>
    </source>
</evidence>
<evidence type="ECO:0000256" key="2">
    <source>
        <dbReference type="ARBA" id="ARBA00022737"/>
    </source>
</evidence>
<evidence type="ECO:0000256" key="1">
    <source>
        <dbReference type="ARBA" id="ARBA00022723"/>
    </source>
</evidence>
<proteinExistence type="predicted"/>
<feature type="zinc finger region" description="C3H1-type" evidence="7">
    <location>
        <begin position="96"/>
        <end position="124"/>
    </location>
</feature>
<evidence type="ECO:0000313" key="13">
    <source>
        <dbReference type="Proteomes" id="UP000479000"/>
    </source>
</evidence>
<feature type="coiled-coil region" evidence="8">
    <location>
        <begin position="51"/>
        <end position="78"/>
    </location>
</feature>
<dbReference type="EMBL" id="CADCXU010024976">
    <property type="protein sequence ID" value="CAB0012117.1"/>
    <property type="molecule type" value="Genomic_DNA"/>
</dbReference>
<feature type="non-terminal residue" evidence="12">
    <location>
        <position position="1"/>
    </location>
</feature>
<evidence type="ECO:0000256" key="7">
    <source>
        <dbReference type="PROSITE-ProRule" id="PRU00723"/>
    </source>
</evidence>
<reference evidence="12 13" key="1">
    <citation type="submission" date="2020-02" db="EMBL/GenBank/DDBJ databases">
        <authorList>
            <person name="Ferguson B K."/>
        </authorList>
    </citation>
    <scope>NUCLEOTIDE SEQUENCE [LARGE SCALE GENOMIC DNA]</scope>
</reference>
<feature type="region of interest" description="Disordered" evidence="9">
    <location>
        <begin position="293"/>
        <end position="411"/>
    </location>
</feature>
<feature type="compositionally biased region" description="Basic and acidic residues" evidence="9">
    <location>
        <begin position="318"/>
        <end position="367"/>
    </location>
</feature>
<feature type="domain" description="RRM" evidence="10">
    <location>
        <begin position="199"/>
        <end position="277"/>
    </location>
</feature>
<keyword evidence="2" id="KW-0677">Repeat</keyword>
<dbReference type="SUPFAM" id="SSF54928">
    <property type="entry name" value="RNA-binding domain, RBD"/>
    <property type="match status" value="1"/>
</dbReference>
<keyword evidence="5 6" id="KW-0694">RNA-binding</keyword>
<evidence type="ECO:0000256" key="9">
    <source>
        <dbReference type="SAM" id="MobiDB-lite"/>
    </source>
</evidence>
<feature type="domain" description="C3H1-type" evidence="11">
    <location>
        <begin position="96"/>
        <end position="124"/>
    </location>
</feature>
<gene>
    <name evidence="12" type="ORF">NTEN_LOCUS16908</name>
</gene>
<keyword evidence="4 7" id="KW-0862">Zinc</keyword>
<evidence type="ECO:0000256" key="8">
    <source>
        <dbReference type="SAM" id="Coils"/>
    </source>
</evidence>
<dbReference type="GO" id="GO:0008270">
    <property type="term" value="F:zinc ion binding"/>
    <property type="evidence" value="ECO:0007669"/>
    <property type="project" value="UniProtKB-KW"/>
</dbReference>
<dbReference type="PANTHER" id="PTHR12620">
    <property type="entry name" value="U2 SNRNP AUXILIARY FACTOR, SMALL SUBUNIT"/>
    <property type="match status" value="1"/>
</dbReference>
<dbReference type="InterPro" id="IPR009145">
    <property type="entry name" value="U2AF_small"/>
</dbReference>
<accession>A0A6H5H815</accession>
<dbReference type="InterPro" id="IPR000504">
    <property type="entry name" value="RRM_dom"/>
</dbReference>
<evidence type="ECO:0000313" key="12">
    <source>
        <dbReference type="EMBL" id="CAB0012117.1"/>
    </source>
</evidence>
<dbReference type="PRINTS" id="PR01848">
    <property type="entry name" value="U2AUXFACTOR"/>
</dbReference>
<dbReference type="Gene3D" id="3.30.70.330">
    <property type="match status" value="1"/>
</dbReference>
<keyword evidence="13" id="KW-1185">Reference proteome</keyword>
<dbReference type="GO" id="GO:0003723">
    <property type="term" value="F:RNA binding"/>
    <property type="evidence" value="ECO:0007669"/>
    <property type="project" value="UniProtKB-UniRule"/>
</dbReference>
<dbReference type="OrthoDB" id="75923at2759"/>
<evidence type="ECO:0000256" key="5">
    <source>
        <dbReference type="ARBA" id="ARBA00022884"/>
    </source>
</evidence>
<sequence>EEKLSSNPQYKAWLAEQKALEEFQEQEERLASVLAHQAWELAEAVAQEKWAKKQKLLIEEEQKRKEQEERLMEEMDSFIEGSGAKPQSLYTSLATNPDKEPCPFYSKVGACRFKNNCSRNHVKPAISNTLLIPGFYSHFTLDVGIQEEYDTDINLEYDSSDRHRHFRYIFLYFFIPNHEFIIPKVYQEYEFVLLNCSMNLPINCKNPVRREFFADVAPELERFGEINQLRVCTNTEQHLRGNVYVSYVSERSAAAAYKALNGRYYAGKMLAVEFVEISSWKKAICGRPTSETIGELRRPNTTVAPRRATAPRTGGASAEEKIEDRTDRRAAIDRRTADLPRRKVDRDGANHKAEDPGSAGRKIEDRKMKHRRTIPSDRRARSDRGRDHETDQKTREEASEVAVDFGESIIV</sequence>
<keyword evidence="1 7" id="KW-0479">Metal-binding</keyword>
<dbReference type="Proteomes" id="UP000479000">
    <property type="component" value="Unassembled WGS sequence"/>
</dbReference>
<dbReference type="InterPro" id="IPR012677">
    <property type="entry name" value="Nucleotide-bd_a/b_plait_sf"/>
</dbReference>
<dbReference type="GO" id="GO:0000398">
    <property type="term" value="P:mRNA splicing, via spliceosome"/>
    <property type="evidence" value="ECO:0007669"/>
    <property type="project" value="InterPro"/>
</dbReference>
<dbReference type="AlphaFoldDB" id="A0A6H5H815"/>
<dbReference type="InterPro" id="IPR000571">
    <property type="entry name" value="Znf_CCCH"/>
</dbReference>